<evidence type="ECO:0000259" key="2">
    <source>
        <dbReference type="Pfam" id="PF00582"/>
    </source>
</evidence>
<dbReference type="SUPFAM" id="SSF52402">
    <property type="entry name" value="Adenine nucleotide alpha hydrolases-like"/>
    <property type="match status" value="1"/>
</dbReference>
<gene>
    <name evidence="3" type="ORF">C0081_07340</name>
</gene>
<dbReference type="CDD" id="cd00293">
    <property type="entry name" value="USP-like"/>
    <property type="match status" value="1"/>
</dbReference>
<dbReference type="InterPro" id="IPR006015">
    <property type="entry name" value="Universal_stress_UspA"/>
</dbReference>
<evidence type="ECO:0000256" key="1">
    <source>
        <dbReference type="ARBA" id="ARBA00008791"/>
    </source>
</evidence>
<comment type="similarity">
    <text evidence="1">Belongs to the universal stress protein A family.</text>
</comment>
<dbReference type="Proteomes" id="UP000234881">
    <property type="component" value="Unassembled WGS sequence"/>
</dbReference>
<feature type="domain" description="UspA" evidence="2">
    <location>
        <begin position="1"/>
        <end position="135"/>
    </location>
</feature>
<dbReference type="PRINTS" id="PR01438">
    <property type="entry name" value="UNVRSLSTRESS"/>
</dbReference>
<comment type="caution">
    <text evidence="3">The sequence shown here is derived from an EMBL/GenBank/DDBJ whole genome shotgun (WGS) entry which is preliminary data.</text>
</comment>
<proteinExistence type="inferred from homology"/>
<keyword evidence="4" id="KW-1185">Reference proteome</keyword>
<reference evidence="3 4" key="1">
    <citation type="submission" date="2018-01" db="EMBL/GenBank/DDBJ databases">
        <title>The draft genome sequence of Cohaesibacter sp. H1304.</title>
        <authorList>
            <person name="Wang N.-N."/>
            <person name="Du Z.-J."/>
        </authorList>
    </citation>
    <scope>NUCLEOTIDE SEQUENCE [LARGE SCALE GENOMIC DNA]</scope>
    <source>
        <strain evidence="3 4">H1304</strain>
    </source>
</reference>
<accession>A0A2N5XTZ4</accession>
<dbReference type="InterPro" id="IPR014729">
    <property type="entry name" value="Rossmann-like_a/b/a_fold"/>
</dbReference>
<dbReference type="Pfam" id="PF00582">
    <property type="entry name" value="Usp"/>
    <property type="match status" value="1"/>
</dbReference>
<dbReference type="InterPro" id="IPR006016">
    <property type="entry name" value="UspA"/>
</dbReference>
<dbReference type="PANTHER" id="PTHR46268:SF6">
    <property type="entry name" value="UNIVERSAL STRESS PROTEIN UP12"/>
    <property type="match status" value="1"/>
</dbReference>
<organism evidence="3 4">
    <name type="scientific">Cohaesibacter celericrescens</name>
    <dbReference type="NCBI Taxonomy" id="2067669"/>
    <lineage>
        <taxon>Bacteria</taxon>
        <taxon>Pseudomonadati</taxon>
        <taxon>Pseudomonadota</taxon>
        <taxon>Alphaproteobacteria</taxon>
        <taxon>Hyphomicrobiales</taxon>
        <taxon>Cohaesibacteraceae</taxon>
    </lineage>
</organism>
<sequence>MYKNILVPVSFEAGRDAHRAMDIANALRADDGTITILHVLEHLPQYASSLLPADHLETARKTITEKLTPLADGIAHVEVLVVEGHSGRTILDHTVEHACDCIVITSHRPGMQDYFLGSTAARVVRHASCAVHVVR</sequence>
<evidence type="ECO:0000313" key="3">
    <source>
        <dbReference type="EMBL" id="PLW77927.1"/>
    </source>
</evidence>
<dbReference type="AlphaFoldDB" id="A0A2N5XTZ4"/>
<dbReference type="Gene3D" id="3.40.50.620">
    <property type="entry name" value="HUPs"/>
    <property type="match status" value="1"/>
</dbReference>
<dbReference type="RefSeq" id="WP_101533167.1">
    <property type="nucleotide sequence ID" value="NZ_JBFHIU010000012.1"/>
</dbReference>
<evidence type="ECO:0000313" key="4">
    <source>
        <dbReference type="Proteomes" id="UP000234881"/>
    </source>
</evidence>
<dbReference type="EMBL" id="PKUQ01000013">
    <property type="protein sequence ID" value="PLW77927.1"/>
    <property type="molecule type" value="Genomic_DNA"/>
</dbReference>
<protein>
    <submittedName>
        <fullName evidence="3">Universal stress protein</fullName>
    </submittedName>
</protein>
<name>A0A2N5XTZ4_9HYPH</name>
<dbReference type="PANTHER" id="PTHR46268">
    <property type="entry name" value="STRESS RESPONSE PROTEIN NHAX"/>
    <property type="match status" value="1"/>
</dbReference>
<dbReference type="OrthoDB" id="9792500at2"/>